<feature type="compositionally biased region" description="Polar residues" evidence="1">
    <location>
        <begin position="60"/>
        <end position="70"/>
    </location>
</feature>
<gene>
    <name evidence="2" type="ORF">QCA50_007686</name>
</gene>
<feature type="region of interest" description="Disordered" evidence="1">
    <location>
        <begin position="136"/>
        <end position="192"/>
    </location>
</feature>
<protein>
    <recommendedName>
        <fullName evidence="4">Zn(2)-C6 fungal-type domain-containing protein</fullName>
    </recommendedName>
</protein>
<feature type="compositionally biased region" description="Basic and acidic residues" evidence="1">
    <location>
        <begin position="183"/>
        <end position="192"/>
    </location>
</feature>
<proteinExistence type="predicted"/>
<evidence type="ECO:0000313" key="2">
    <source>
        <dbReference type="EMBL" id="KAK7688995.1"/>
    </source>
</evidence>
<accession>A0AAW0G694</accession>
<feature type="compositionally biased region" description="Acidic residues" evidence="1">
    <location>
        <begin position="158"/>
        <end position="167"/>
    </location>
</feature>
<evidence type="ECO:0000256" key="1">
    <source>
        <dbReference type="SAM" id="MobiDB-lite"/>
    </source>
</evidence>
<dbReference type="AlphaFoldDB" id="A0AAW0G694"/>
<feature type="region of interest" description="Disordered" evidence="1">
    <location>
        <begin position="29"/>
        <end position="84"/>
    </location>
</feature>
<keyword evidence="3" id="KW-1185">Reference proteome</keyword>
<dbReference type="Proteomes" id="UP001385951">
    <property type="component" value="Unassembled WGS sequence"/>
</dbReference>
<evidence type="ECO:0008006" key="4">
    <source>
        <dbReference type="Google" id="ProtNLM"/>
    </source>
</evidence>
<dbReference type="EMBL" id="JASBNA010000009">
    <property type="protein sequence ID" value="KAK7688995.1"/>
    <property type="molecule type" value="Genomic_DNA"/>
</dbReference>
<comment type="caution">
    <text evidence="2">The sequence shown here is derived from an EMBL/GenBank/DDBJ whole genome shotgun (WGS) entry which is preliminary data.</text>
</comment>
<organism evidence="2 3">
    <name type="scientific">Cerrena zonata</name>
    <dbReference type="NCBI Taxonomy" id="2478898"/>
    <lineage>
        <taxon>Eukaryota</taxon>
        <taxon>Fungi</taxon>
        <taxon>Dikarya</taxon>
        <taxon>Basidiomycota</taxon>
        <taxon>Agaricomycotina</taxon>
        <taxon>Agaricomycetes</taxon>
        <taxon>Polyporales</taxon>
        <taxon>Cerrenaceae</taxon>
        <taxon>Cerrena</taxon>
    </lineage>
</organism>
<sequence length="237" mass="26700">MPPPGIPARNVAKDDFTMLQQLISHLADFPSAIDSSPEPQAIKNKRKPNNEKDEKDNKKQTPQMSRVNMLTPSSTSGTTPPSAAQGKIFEVTTTARQNTPACTYCRSKEQNCITTNLERLRCDACLTRKKRCSLSRAYVKKSTTQSGEVSEMGRAKEDDSEPESESEEPPRKKTRSQVVPAKKGTEKDRKELSDAREDFFKVLKDIKEELGGQHSEAFKKLHFSAMMWQAQEAWYLS</sequence>
<evidence type="ECO:0000313" key="3">
    <source>
        <dbReference type="Proteomes" id="UP001385951"/>
    </source>
</evidence>
<reference evidence="2 3" key="1">
    <citation type="submission" date="2022-09" db="EMBL/GenBank/DDBJ databases">
        <authorList>
            <person name="Palmer J.M."/>
        </authorList>
    </citation>
    <scope>NUCLEOTIDE SEQUENCE [LARGE SCALE GENOMIC DNA]</scope>
    <source>
        <strain evidence="2 3">DSM 7382</strain>
    </source>
</reference>
<feature type="compositionally biased region" description="Low complexity" evidence="1">
    <location>
        <begin position="71"/>
        <end position="82"/>
    </location>
</feature>
<name>A0AAW0G694_9APHY</name>
<feature type="compositionally biased region" description="Basic and acidic residues" evidence="1">
    <location>
        <begin position="48"/>
        <end position="59"/>
    </location>
</feature>